<keyword evidence="2" id="KW-0645">Protease</keyword>
<dbReference type="SUPFAM" id="SSF50494">
    <property type="entry name" value="Trypsin-like serine proteases"/>
    <property type="match status" value="1"/>
</dbReference>
<dbReference type="Pfam" id="PF13365">
    <property type="entry name" value="Trypsin_2"/>
    <property type="match status" value="1"/>
</dbReference>
<evidence type="ECO:0000313" key="5">
    <source>
        <dbReference type="Proteomes" id="UP001172731"/>
    </source>
</evidence>
<dbReference type="Proteomes" id="UP001172731">
    <property type="component" value="Unassembled WGS sequence"/>
</dbReference>
<keyword evidence="5" id="KW-1185">Reference proteome</keyword>
<comment type="similarity">
    <text evidence="1">Belongs to the peptidase S1C family.</text>
</comment>
<evidence type="ECO:0000256" key="1">
    <source>
        <dbReference type="ARBA" id="ARBA00010541"/>
    </source>
</evidence>
<protein>
    <submittedName>
        <fullName evidence="4">Trypsin-like peptidase domain-containing protein</fullName>
    </submittedName>
</protein>
<sequence>MSVVKDVAKATVQVLAGHGRGSGFHLHDPRIVVTNRHVIGTESQCIVETEEGEQRTAAVMATSDPTNPSEDWAILALAQPFSSPRVTLDPSAARAERGDETYFAGYPHGASDLLVHRAMVSGPQGPTGFHIDGAVNGGNSGGPVVDATTGKLVGIVTARRLVSGTSTSALIDRADALIMTAERSKNNGRVIMFDMDLSTVFELIADTARAARTLAVNDANSGIGIAFHPDAAVAAARAVTFA</sequence>
<comment type="caution">
    <text evidence="4">The sequence shown here is derived from an EMBL/GenBank/DDBJ whole genome shotgun (WGS) entry which is preliminary data.</text>
</comment>
<dbReference type="InterPro" id="IPR043504">
    <property type="entry name" value="Peptidase_S1_PA_chymotrypsin"/>
</dbReference>
<proteinExistence type="inferred from homology"/>
<dbReference type="PANTHER" id="PTHR43343:SF3">
    <property type="entry name" value="PROTEASE DO-LIKE 8, CHLOROPLASTIC"/>
    <property type="match status" value="1"/>
</dbReference>
<dbReference type="PANTHER" id="PTHR43343">
    <property type="entry name" value="PEPTIDASE S12"/>
    <property type="match status" value="1"/>
</dbReference>
<gene>
    <name evidence="4" type="ORF">KZC48_05615</name>
</gene>
<dbReference type="EMBL" id="JAHWXI010000004">
    <property type="protein sequence ID" value="MDN4463874.1"/>
    <property type="molecule type" value="Genomic_DNA"/>
</dbReference>
<reference evidence="4" key="1">
    <citation type="submission" date="2021-06" db="EMBL/GenBank/DDBJ databases">
        <title>Genome-based taxonomic framework of Microbacterium strains isolated from marine environment, the description of four new species and reclassification of four preexisting species.</title>
        <authorList>
            <person name="Lee S.D."/>
            <person name="Kim S.-M."/>
            <person name="Byeon Y.-S."/>
            <person name="Yang H.L."/>
            <person name="Kim I.S."/>
        </authorList>
    </citation>
    <scope>NUCLEOTIDE SEQUENCE</scope>
    <source>
        <strain evidence="4">KACC 20510</strain>
    </source>
</reference>
<keyword evidence="3" id="KW-0378">Hydrolase</keyword>
<accession>A0ABT8FRE1</accession>
<organism evidence="4 5">
    <name type="scientific">Microbacterium aurantiacum</name>
    <dbReference type="NCBI Taxonomy" id="162393"/>
    <lineage>
        <taxon>Bacteria</taxon>
        <taxon>Bacillati</taxon>
        <taxon>Actinomycetota</taxon>
        <taxon>Actinomycetes</taxon>
        <taxon>Micrococcales</taxon>
        <taxon>Microbacteriaceae</taxon>
        <taxon>Microbacterium</taxon>
    </lineage>
</organism>
<name>A0ABT8FRE1_9MICO</name>
<dbReference type="Gene3D" id="2.40.10.10">
    <property type="entry name" value="Trypsin-like serine proteases"/>
    <property type="match status" value="2"/>
</dbReference>
<dbReference type="InterPro" id="IPR009003">
    <property type="entry name" value="Peptidase_S1_PA"/>
</dbReference>
<evidence type="ECO:0000313" key="4">
    <source>
        <dbReference type="EMBL" id="MDN4463874.1"/>
    </source>
</evidence>
<dbReference type="InterPro" id="IPR051201">
    <property type="entry name" value="Chloro_Bact_Ser_Proteases"/>
</dbReference>
<evidence type="ECO:0000256" key="2">
    <source>
        <dbReference type="ARBA" id="ARBA00022670"/>
    </source>
</evidence>
<dbReference type="RefSeq" id="WP_301132969.1">
    <property type="nucleotide sequence ID" value="NZ_BAAAUQ010000019.1"/>
</dbReference>
<evidence type="ECO:0000256" key="3">
    <source>
        <dbReference type="ARBA" id="ARBA00022801"/>
    </source>
</evidence>